<evidence type="ECO:0000256" key="1">
    <source>
        <dbReference type="SAM" id="SignalP"/>
    </source>
</evidence>
<dbReference type="AlphaFoldDB" id="A0A2W5N6M9"/>
<name>A0A2W5N6M9_9BACT</name>
<reference evidence="2 3" key="1">
    <citation type="submission" date="2017-08" db="EMBL/GenBank/DDBJ databases">
        <title>Infants hospitalized years apart are colonized by the same room-sourced microbial strains.</title>
        <authorList>
            <person name="Brooks B."/>
            <person name="Olm M.R."/>
            <person name="Firek B.A."/>
            <person name="Baker R."/>
            <person name="Thomas B.C."/>
            <person name="Morowitz M.J."/>
            <person name="Banfield J.F."/>
        </authorList>
    </citation>
    <scope>NUCLEOTIDE SEQUENCE [LARGE SCALE GENOMIC DNA]</scope>
    <source>
        <strain evidence="2">S2_005_002_R2_29</strain>
    </source>
</reference>
<dbReference type="Proteomes" id="UP000249417">
    <property type="component" value="Unassembled WGS sequence"/>
</dbReference>
<dbReference type="PROSITE" id="PS51257">
    <property type="entry name" value="PROKAR_LIPOPROTEIN"/>
    <property type="match status" value="1"/>
</dbReference>
<keyword evidence="1" id="KW-0732">Signal</keyword>
<organism evidence="2 3">
    <name type="scientific">Micavibrio aeruginosavorus</name>
    <dbReference type="NCBI Taxonomy" id="349221"/>
    <lineage>
        <taxon>Bacteria</taxon>
        <taxon>Pseudomonadati</taxon>
        <taxon>Bdellovibrionota</taxon>
        <taxon>Bdellovibrionia</taxon>
        <taxon>Bdellovibrionales</taxon>
        <taxon>Pseudobdellovibrionaceae</taxon>
        <taxon>Micavibrio</taxon>
    </lineage>
</organism>
<dbReference type="EMBL" id="QFQB01000001">
    <property type="protein sequence ID" value="PZQ49112.1"/>
    <property type="molecule type" value="Genomic_DNA"/>
</dbReference>
<evidence type="ECO:0000313" key="2">
    <source>
        <dbReference type="EMBL" id="PZQ49112.1"/>
    </source>
</evidence>
<proteinExistence type="predicted"/>
<comment type="caution">
    <text evidence="2">The sequence shown here is derived from an EMBL/GenBank/DDBJ whole genome shotgun (WGS) entry which is preliminary data.</text>
</comment>
<feature type="signal peptide" evidence="1">
    <location>
        <begin position="1"/>
        <end position="29"/>
    </location>
</feature>
<feature type="chain" id="PRO_5016163458" description="Lipoprotein" evidence="1">
    <location>
        <begin position="30"/>
        <end position="212"/>
    </location>
</feature>
<accession>A0A2W5N6M9</accession>
<sequence length="212" mass="23079">MTLSLKGRFAKAVAGVAIAMSLAACQSTADINAKPDIINGMTEDAIALCDQQKSASDEMPYETRLRNVLSEVSPSTLRYFKENKITICLDKRLGSLQTSGMESTPIAIYYPSQKNPVLTLRDNGKNTEVSRFMSWDASTFSSTTTSKFTGAYGGFWGTETPAAKTGERMISYRGGCGKGCTTSHWVKESNWRMFGGGFQHASVDRPPILSVN</sequence>
<evidence type="ECO:0000313" key="3">
    <source>
        <dbReference type="Proteomes" id="UP000249417"/>
    </source>
</evidence>
<gene>
    <name evidence="2" type="ORF">DI551_00230</name>
</gene>
<protein>
    <recommendedName>
        <fullName evidence="4">Lipoprotein</fullName>
    </recommendedName>
</protein>
<evidence type="ECO:0008006" key="4">
    <source>
        <dbReference type="Google" id="ProtNLM"/>
    </source>
</evidence>